<keyword evidence="1" id="KW-1133">Transmembrane helix</keyword>
<sequence length="107" mass="11080">MRGAPVGTAGAARRPCRHIHKEPAMSSPFHVDGEFSPYRALFVAALLAVVLAQVAAMFMVTRGQVLQAAQRDAQARVAVASPADTSSPGTALAPARMLVAGGDMPAR</sequence>
<reference evidence="2 3" key="1">
    <citation type="submission" date="2017-08" db="EMBL/GenBank/DDBJ databases">
        <title>Infants hospitalized years apart are colonized by the same room-sourced microbial strains.</title>
        <authorList>
            <person name="Brooks B."/>
            <person name="Olm M.R."/>
            <person name="Firek B.A."/>
            <person name="Baker R."/>
            <person name="Thomas B.C."/>
            <person name="Morowitz M.J."/>
            <person name="Banfield J.F."/>
        </authorList>
    </citation>
    <scope>NUCLEOTIDE SEQUENCE [LARGE SCALE GENOMIC DNA]</scope>
    <source>
        <strain evidence="2">S2_005_003_R2_41</strain>
    </source>
</reference>
<evidence type="ECO:0000313" key="3">
    <source>
        <dbReference type="Proteomes" id="UP000249135"/>
    </source>
</evidence>
<keyword evidence="1" id="KW-0812">Transmembrane</keyword>
<evidence type="ECO:0000256" key="1">
    <source>
        <dbReference type="SAM" id="Phobius"/>
    </source>
</evidence>
<gene>
    <name evidence="2" type="ORF">DI563_29735</name>
</gene>
<protein>
    <submittedName>
        <fullName evidence="2">Uncharacterized protein</fullName>
    </submittedName>
</protein>
<name>A0A2W5RAK4_VARPD</name>
<dbReference type="AlphaFoldDB" id="A0A2W5RAK4"/>
<comment type="caution">
    <text evidence="2">The sequence shown here is derived from an EMBL/GenBank/DDBJ whole genome shotgun (WGS) entry which is preliminary data.</text>
</comment>
<feature type="transmembrane region" description="Helical" evidence="1">
    <location>
        <begin position="40"/>
        <end position="61"/>
    </location>
</feature>
<dbReference type="EMBL" id="QFPP01000708">
    <property type="protein sequence ID" value="PZQ60230.1"/>
    <property type="molecule type" value="Genomic_DNA"/>
</dbReference>
<proteinExistence type="predicted"/>
<organism evidence="2 3">
    <name type="scientific">Variovorax paradoxus</name>
    <dbReference type="NCBI Taxonomy" id="34073"/>
    <lineage>
        <taxon>Bacteria</taxon>
        <taxon>Pseudomonadati</taxon>
        <taxon>Pseudomonadota</taxon>
        <taxon>Betaproteobacteria</taxon>
        <taxon>Burkholderiales</taxon>
        <taxon>Comamonadaceae</taxon>
        <taxon>Variovorax</taxon>
    </lineage>
</organism>
<evidence type="ECO:0000313" key="2">
    <source>
        <dbReference type="EMBL" id="PZQ60230.1"/>
    </source>
</evidence>
<accession>A0A2W5RAK4</accession>
<dbReference type="Proteomes" id="UP000249135">
    <property type="component" value="Unassembled WGS sequence"/>
</dbReference>
<keyword evidence="1" id="KW-0472">Membrane</keyword>